<dbReference type="Gene3D" id="3.30.70.580">
    <property type="entry name" value="Pseudouridine synthase I, catalytic domain, N-terminal subdomain"/>
    <property type="match status" value="1"/>
</dbReference>
<evidence type="ECO:0000313" key="11">
    <source>
        <dbReference type="Proteomes" id="UP000015462"/>
    </source>
</evidence>
<dbReference type="SMART" id="SM00363">
    <property type="entry name" value="S4"/>
    <property type="match status" value="1"/>
</dbReference>
<evidence type="ECO:0000256" key="3">
    <source>
        <dbReference type="ARBA" id="ARBA00023235"/>
    </source>
</evidence>
<comment type="catalytic activity">
    <reaction evidence="4">
        <text>uridine(2605) in 23S rRNA = pseudouridine(2605) in 23S rRNA</text>
        <dbReference type="Rhea" id="RHEA:42520"/>
        <dbReference type="Rhea" id="RHEA-COMP:10095"/>
        <dbReference type="Rhea" id="RHEA-COMP:10096"/>
        <dbReference type="ChEBI" id="CHEBI:65314"/>
        <dbReference type="ChEBI" id="CHEBI:65315"/>
        <dbReference type="EC" id="5.4.99.22"/>
    </reaction>
</comment>
<dbReference type="InterPro" id="IPR020103">
    <property type="entry name" value="PsdUridine_synth_cat_dom_sf"/>
</dbReference>
<dbReference type="InterPro" id="IPR042092">
    <property type="entry name" value="PsdUridine_s_RsuA/RluB/E/F_cat"/>
</dbReference>
<dbReference type="Proteomes" id="UP000015462">
    <property type="component" value="Unassembled WGS sequence"/>
</dbReference>
<evidence type="ECO:0000256" key="2">
    <source>
        <dbReference type="ARBA" id="ARBA00022884"/>
    </source>
</evidence>
<dbReference type="InterPro" id="IPR036986">
    <property type="entry name" value="S4_RNA-bd_sf"/>
</dbReference>
<dbReference type="CDD" id="cd00165">
    <property type="entry name" value="S4"/>
    <property type="match status" value="1"/>
</dbReference>
<dbReference type="EMBL" id="ASHL01000001">
    <property type="protein sequence ID" value="EPD14074.1"/>
    <property type="molecule type" value="Genomic_DNA"/>
</dbReference>
<evidence type="ECO:0000256" key="4">
    <source>
        <dbReference type="ARBA" id="ARBA00036944"/>
    </source>
</evidence>
<dbReference type="InterPro" id="IPR000748">
    <property type="entry name" value="PsdUridine_synth_RsuA/RluB/E/F"/>
</dbReference>
<dbReference type="CDD" id="cd02556">
    <property type="entry name" value="PseudoU_synth_RluB"/>
    <property type="match status" value="1"/>
</dbReference>
<dbReference type="FunFam" id="3.10.290.10:FF:000003">
    <property type="entry name" value="Pseudouridine synthase"/>
    <property type="match status" value="1"/>
</dbReference>
<dbReference type="Pfam" id="PF00849">
    <property type="entry name" value="PseudoU_synth_2"/>
    <property type="match status" value="1"/>
</dbReference>
<keyword evidence="3 7" id="KW-0413">Isomerase</keyword>
<evidence type="ECO:0000256" key="6">
    <source>
        <dbReference type="PROSITE-ProRule" id="PRU00182"/>
    </source>
</evidence>
<keyword evidence="11" id="KW-1185">Reference proteome</keyword>
<comment type="function">
    <text evidence="5">Responsible for synthesis of pseudouridine from uracil-2605 in 23S ribosomal RNA.</text>
</comment>
<dbReference type="GO" id="GO:0003723">
    <property type="term" value="F:RNA binding"/>
    <property type="evidence" value="ECO:0007669"/>
    <property type="project" value="UniProtKB-KW"/>
</dbReference>
<dbReference type="Gene3D" id="3.10.290.10">
    <property type="entry name" value="RNA-binding S4 domain"/>
    <property type="match status" value="1"/>
</dbReference>
<dbReference type="Gene3D" id="3.30.70.1560">
    <property type="entry name" value="Alpha-L RNA-binding motif"/>
    <property type="match status" value="1"/>
</dbReference>
<dbReference type="AlphaFoldDB" id="A0AB33Z4J9"/>
<keyword evidence="2 6" id="KW-0694">RNA-binding</keyword>
<evidence type="ECO:0000256" key="1">
    <source>
        <dbReference type="ARBA" id="ARBA00008348"/>
    </source>
</evidence>
<dbReference type="FunFam" id="3.30.70.1560:FF:000001">
    <property type="entry name" value="Pseudouridine synthase"/>
    <property type="match status" value="1"/>
</dbReference>
<evidence type="ECO:0000256" key="8">
    <source>
        <dbReference type="SAM" id="MobiDB-lite"/>
    </source>
</evidence>
<evidence type="ECO:0000256" key="7">
    <source>
        <dbReference type="RuleBase" id="RU003887"/>
    </source>
</evidence>
<comment type="caution">
    <text evidence="10">The sequence shown here is derived from an EMBL/GenBank/DDBJ whole genome shotgun (WGS) entry which is preliminary data.</text>
</comment>
<dbReference type="RefSeq" id="WP_015005555.1">
    <property type="nucleotide sequence ID" value="NZ_FQZJ01000002.1"/>
</dbReference>
<reference evidence="10 11" key="1">
    <citation type="journal article" date="2013" name="Genome Announc.">
        <title>Genome Sequence of the Pyrene- and Fluoranthene-Degrading Bacterium Cycloclasticus sp. Strain PY97M.</title>
        <authorList>
            <person name="Cui Z."/>
            <person name="Xu G."/>
            <person name="Li Q."/>
            <person name="Gao W."/>
            <person name="Zheng L."/>
        </authorList>
    </citation>
    <scope>NUCLEOTIDE SEQUENCE [LARGE SCALE GENOMIC DNA]</scope>
    <source>
        <strain evidence="10 11">PY97M</strain>
    </source>
</reference>
<sequence>MKNNNPRKNPQQATNKKKGQQPERIQKLLAQAGVGSRRQVEKWILDGSIHVNGDVAKLGDKITTHDIVKLRGRPVKLAGKLDVNTQVLVYHKPTGEIVSKKDPEGRPSVFKRLPRLKVGRWIAIGRLDLNTQGLLMFTNDGDLANKLMHPSKQIDREYAVRVMGVVTHDMLERLVNGVELEDGKARFEDVQESGGEGINRWFHVVVAEGRNRVVRRLWESQDCKVSRLIRVRYGSVFLPPGLPAGQHQMLDKKEIEALKHLIAD</sequence>
<dbReference type="SUPFAM" id="SSF55120">
    <property type="entry name" value="Pseudouridine synthase"/>
    <property type="match status" value="1"/>
</dbReference>
<dbReference type="GO" id="GO:0160139">
    <property type="term" value="F:23S rRNA pseudouridine(2605) synthase activity"/>
    <property type="evidence" value="ECO:0007669"/>
    <property type="project" value="UniProtKB-EC"/>
</dbReference>
<dbReference type="PROSITE" id="PS01149">
    <property type="entry name" value="PSI_RSU"/>
    <property type="match status" value="1"/>
</dbReference>
<evidence type="ECO:0000259" key="9">
    <source>
        <dbReference type="SMART" id="SM00363"/>
    </source>
</evidence>
<dbReference type="PANTHER" id="PTHR47683:SF3">
    <property type="entry name" value="RIBOSOMAL LARGE SUBUNIT PSEUDOURIDINE SYNTHASE B"/>
    <property type="match status" value="1"/>
</dbReference>
<dbReference type="InterPro" id="IPR002942">
    <property type="entry name" value="S4_RNA-bd"/>
</dbReference>
<dbReference type="InterPro" id="IPR018496">
    <property type="entry name" value="PsdUridine_synth_RsuA/RluB_CS"/>
</dbReference>
<feature type="region of interest" description="Disordered" evidence="8">
    <location>
        <begin position="1"/>
        <end position="23"/>
    </location>
</feature>
<dbReference type="Pfam" id="PF01479">
    <property type="entry name" value="S4"/>
    <property type="match status" value="1"/>
</dbReference>
<gene>
    <name evidence="10" type="ORF">L196_01205</name>
</gene>
<dbReference type="EC" id="5.4.99.-" evidence="7"/>
<dbReference type="PROSITE" id="PS50889">
    <property type="entry name" value="S4"/>
    <property type="match status" value="1"/>
</dbReference>
<dbReference type="GO" id="GO:0005829">
    <property type="term" value="C:cytosol"/>
    <property type="evidence" value="ECO:0007669"/>
    <property type="project" value="UniProtKB-ARBA"/>
</dbReference>
<evidence type="ECO:0000256" key="5">
    <source>
        <dbReference type="ARBA" id="ARBA00037383"/>
    </source>
</evidence>
<dbReference type="SUPFAM" id="SSF55174">
    <property type="entry name" value="Alpha-L RNA-binding motif"/>
    <property type="match status" value="1"/>
</dbReference>
<dbReference type="NCBIfam" id="TIGR00093">
    <property type="entry name" value="pseudouridine synthase"/>
    <property type="match status" value="1"/>
</dbReference>
<name>A0AB33Z4J9_9GAMM</name>
<protein>
    <recommendedName>
        <fullName evidence="7">Pseudouridine synthase</fullName>
        <ecNumber evidence="7">5.4.99.-</ecNumber>
    </recommendedName>
</protein>
<proteinExistence type="inferred from homology"/>
<organism evidence="10 11">
    <name type="scientific">Cycloclasticus pugetii</name>
    <dbReference type="NCBI Taxonomy" id="34068"/>
    <lineage>
        <taxon>Bacteria</taxon>
        <taxon>Pseudomonadati</taxon>
        <taxon>Pseudomonadota</taxon>
        <taxon>Gammaproteobacteria</taxon>
        <taxon>Thiotrichales</taxon>
        <taxon>Piscirickettsiaceae</taxon>
        <taxon>Cycloclasticus</taxon>
    </lineage>
</organism>
<accession>A0AB33Z4J9</accession>
<dbReference type="PANTHER" id="PTHR47683">
    <property type="entry name" value="PSEUDOURIDINE SYNTHASE FAMILY PROTEIN-RELATED"/>
    <property type="match status" value="1"/>
</dbReference>
<dbReference type="InterPro" id="IPR006145">
    <property type="entry name" value="PsdUridine_synth_RsuA/RluA"/>
</dbReference>
<feature type="domain" description="RNA-binding S4" evidence="9">
    <location>
        <begin position="23"/>
        <end position="80"/>
    </location>
</feature>
<dbReference type="NCBIfam" id="NF007976">
    <property type="entry name" value="PRK10700.1"/>
    <property type="match status" value="1"/>
</dbReference>
<comment type="similarity">
    <text evidence="1 7">Belongs to the pseudouridine synthase RsuA family.</text>
</comment>
<dbReference type="InterPro" id="IPR020094">
    <property type="entry name" value="TruA/RsuA/RluB/E/F_N"/>
</dbReference>
<feature type="compositionally biased region" description="Polar residues" evidence="8">
    <location>
        <begin position="1"/>
        <end position="14"/>
    </location>
</feature>
<evidence type="ECO:0000313" key="10">
    <source>
        <dbReference type="EMBL" id="EPD14074.1"/>
    </source>
</evidence>
<dbReference type="InterPro" id="IPR050343">
    <property type="entry name" value="RsuA_PseudoU_synthase"/>
</dbReference>
<dbReference type="GO" id="GO:0000455">
    <property type="term" value="P:enzyme-directed rRNA pseudouridine synthesis"/>
    <property type="evidence" value="ECO:0007669"/>
    <property type="project" value="UniProtKB-ARBA"/>
</dbReference>